<keyword evidence="9" id="KW-1185">Reference proteome</keyword>
<protein>
    <submittedName>
        <fullName evidence="8">Sigma-70 family RNA polymerase sigma factor</fullName>
    </submittedName>
</protein>
<evidence type="ECO:0000259" key="7">
    <source>
        <dbReference type="Pfam" id="PF08281"/>
    </source>
</evidence>
<evidence type="ECO:0000313" key="9">
    <source>
        <dbReference type="Proteomes" id="UP001165565"/>
    </source>
</evidence>
<dbReference type="NCBIfam" id="TIGR02937">
    <property type="entry name" value="sigma70-ECF"/>
    <property type="match status" value="1"/>
</dbReference>
<feature type="domain" description="RNA polymerase sigma factor 70 region 4 type 2" evidence="7">
    <location>
        <begin position="125"/>
        <end position="177"/>
    </location>
</feature>
<gene>
    <name evidence="8" type="ORF">NEE01_04910</name>
</gene>
<dbReference type="SUPFAM" id="SSF88946">
    <property type="entry name" value="Sigma2 domain of RNA polymerase sigma factors"/>
    <property type="match status" value="1"/>
</dbReference>
<name>A0AA41Z7M8_9SPHN</name>
<feature type="domain" description="RNA polymerase sigma-70 region 2" evidence="6">
    <location>
        <begin position="31"/>
        <end position="92"/>
    </location>
</feature>
<dbReference type="AlphaFoldDB" id="A0AA41Z7M8"/>
<evidence type="ECO:0000313" key="8">
    <source>
        <dbReference type="EMBL" id="MCW6534121.1"/>
    </source>
</evidence>
<organism evidence="8 9">
    <name type="scientific">Sphingomonas lycopersici</name>
    <dbReference type="NCBI Taxonomy" id="2951807"/>
    <lineage>
        <taxon>Bacteria</taxon>
        <taxon>Pseudomonadati</taxon>
        <taxon>Pseudomonadota</taxon>
        <taxon>Alphaproteobacteria</taxon>
        <taxon>Sphingomonadales</taxon>
        <taxon>Sphingomonadaceae</taxon>
        <taxon>Sphingomonas</taxon>
    </lineage>
</organism>
<accession>A0AA41Z7M8</accession>
<dbReference type="InterPro" id="IPR013325">
    <property type="entry name" value="RNA_pol_sigma_r2"/>
</dbReference>
<proteinExistence type="inferred from homology"/>
<evidence type="ECO:0000256" key="4">
    <source>
        <dbReference type="ARBA" id="ARBA00023163"/>
    </source>
</evidence>
<dbReference type="Gene3D" id="1.10.10.10">
    <property type="entry name" value="Winged helix-like DNA-binding domain superfamily/Winged helix DNA-binding domain"/>
    <property type="match status" value="1"/>
</dbReference>
<dbReference type="Gene3D" id="1.10.1740.10">
    <property type="match status" value="1"/>
</dbReference>
<dbReference type="InterPro" id="IPR007627">
    <property type="entry name" value="RNA_pol_sigma70_r2"/>
</dbReference>
<dbReference type="Pfam" id="PF08281">
    <property type="entry name" value="Sigma70_r4_2"/>
    <property type="match status" value="1"/>
</dbReference>
<dbReference type="InterPro" id="IPR013249">
    <property type="entry name" value="RNA_pol_sigma70_r4_t2"/>
</dbReference>
<comment type="similarity">
    <text evidence="1">Belongs to the sigma-70 factor family. ECF subfamily.</text>
</comment>
<dbReference type="Pfam" id="PF04542">
    <property type="entry name" value="Sigma70_r2"/>
    <property type="match status" value="1"/>
</dbReference>
<dbReference type="InterPro" id="IPR036388">
    <property type="entry name" value="WH-like_DNA-bd_sf"/>
</dbReference>
<dbReference type="PANTHER" id="PTHR43133">
    <property type="entry name" value="RNA POLYMERASE ECF-TYPE SIGMA FACTO"/>
    <property type="match status" value="1"/>
</dbReference>
<evidence type="ECO:0000256" key="5">
    <source>
        <dbReference type="SAM" id="MobiDB-lite"/>
    </source>
</evidence>
<dbReference type="EMBL" id="JANFAV010000002">
    <property type="protein sequence ID" value="MCW6534121.1"/>
    <property type="molecule type" value="Genomic_DNA"/>
</dbReference>
<dbReference type="SUPFAM" id="SSF88659">
    <property type="entry name" value="Sigma3 and sigma4 domains of RNA polymerase sigma factors"/>
    <property type="match status" value="1"/>
</dbReference>
<evidence type="ECO:0000256" key="1">
    <source>
        <dbReference type="ARBA" id="ARBA00010641"/>
    </source>
</evidence>
<evidence type="ECO:0000256" key="2">
    <source>
        <dbReference type="ARBA" id="ARBA00023015"/>
    </source>
</evidence>
<dbReference type="CDD" id="cd06171">
    <property type="entry name" value="Sigma70_r4"/>
    <property type="match status" value="1"/>
</dbReference>
<evidence type="ECO:0000256" key="3">
    <source>
        <dbReference type="ARBA" id="ARBA00023082"/>
    </source>
</evidence>
<sequence>MTNLPDGISGGSHGLLAPPQPAAGAAAPFLSYLGAIRAFVSKRVHPNDLDDVVQDVALKMHQRAGRDGVENVQGYLFQVARSVLADHGRRSRAGQAGLHDPLEDHNHPVETCPPDRILENRQELQLMLAALRDLPDRARQAFVLHRFEHMSYADIARHMNISVSAVEKNIMRAMRQLTACRQK</sequence>
<dbReference type="PANTHER" id="PTHR43133:SF63">
    <property type="entry name" value="RNA POLYMERASE SIGMA FACTOR FECI-RELATED"/>
    <property type="match status" value="1"/>
</dbReference>
<dbReference type="InterPro" id="IPR014284">
    <property type="entry name" value="RNA_pol_sigma-70_dom"/>
</dbReference>
<keyword evidence="4" id="KW-0804">Transcription</keyword>
<dbReference type="RefSeq" id="WP_179515395.1">
    <property type="nucleotide sequence ID" value="NZ_JANFAU010000003.1"/>
</dbReference>
<dbReference type="GO" id="GO:0016987">
    <property type="term" value="F:sigma factor activity"/>
    <property type="evidence" value="ECO:0007669"/>
    <property type="project" value="UniProtKB-KW"/>
</dbReference>
<comment type="caution">
    <text evidence="8">The sequence shown here is derived from an EMBL/GenBank/DDBJ whole genome shotgun (WGS) entry which is preliminary data.</text>
</comment>
<dbReference type="Proteomes" id="UP001165565">
    <property type="component" value="Unassembled WGS sequence"/>
</dbReference>
<dbReference type="GO" id="GO:0003677">
    <property type="term" value="F:DNA binding"/>
    <property type="evidence" value="ECO:0007669"/>
    <property type="project" value="InterPro"/>
</dbReference>
<evidence type="ECO:0000259" key="6">
    <source>
        <dbReference type="Pfam" id="PF04542"/>
    </source>
</evidence>
<dbReference type="InterPro" id="IPR039425">
    <property type="entry name" value="RNA_pol_sigma-70-like"/>
</dbReference>
<reference evidence="8" key="1">
    <citation type="submission" date="2022-06" db="EMBL/GenBank/DDBJ databases">
        <title>Sphingomonas sp. nov. isolated from rhizosphere soil of tomato.</title>
        <authorList>
            <person name="Dong H."/>
            <person name="Gao R."/>
        </authorList>
    </citation>
    <scope>NUCLEOTIDE SEQUENCE</scope>
    <source>
        <strain evidence="8">MMSM24</strain>
    </source>
</reference>
<dbReference type="InterPro" id="IPR013324">
    <property type="entry name" value="RNA_pol_sigma_r3/r4-like"/>
</dbReference>
<dbReference type="GO" id="GO:0006352">
    <property type="term" value="P:DNA-templated transcription initiation"/>
    <property type="evidence" value="ECO:0007669"/>
    <property type="project" value="InterPro"/>
</dbReference>
<feature type="region of interest" description="Disordered" evidence="5">
    <location>
        <begin position="88"/>
        <end position="107"/>
    </location>
</feature>
<keyword evidence="2" id="KW-0805">Transcription regulation</keyword>
<keyword evidence="3" id="KW-0731">Sigma factor</keyword>